<evidence type="ECO:0000256" key="1">
    <source>
        <dbReference type="PROSITE-ProRule" id="PRU00473"/>
    </source>
</evidence>
<feature type="transmembrane region" description="Helical" evidence="3">
    <location>
        <begin position="23"/>
        <end position="45"/>
    </location>
</feature>
<organism evidence="5 6">
    <name type="scientific">Eilatimonas milleporae</name>
    <dbReference type="NCBI Taxonomy" id="911205"/>
    <lineage>
        <taxon>Bacteria</taxon>
        <taxon>Pseudomonadati</taxon>
        <taxon>Pseudomonadota</taxon>
        <taxon>Alphaproteobacteria</taxon>
        <taxon>Kordiimonadales</taxon>
        <taxon>Kordiimonadaceae</taxon>
        <taxon>Eilatimonas</taxon>
    </lineage>
</organism>
<dbReference type="Gene3D" id="1.10.287.1490">
    <property type="match status" value="1"/>
</dbReference>
<dbReference type="GO" id="GO:0016020">
    <property type="term" value="C:membrane"/>
    <property type="evidence" value="ECO:0007669"/>
    <property type="project" value="UniProtKB-UniRule"/>
</dbReference>
<dbReference type="SUPFAM" id="SSF103088">
    <property type="entry name" value="OmpA-like"/>
    <property type="match status" value="1"/>
</dbReference>
<evidence type="ECO:0000313" key="6">
    <source>
        <dbReference type="Proteomes" id="UP000271227"/>
    </source>
</evidence>
<dbReference type="InterPro" id="IPR050330">
    <property type="entry name" value="Bact_OuterMem_StrucFunc"/>
</dbReference>
<dbReference type="OrthoDB" id="9815217at2"/>
<dbReference type="NCBIfam" id="NF006544">
    <property type="entry name" value="PRK09039.1-3"/>
    <property type="match status" value="1"/>
</dbReference>
<sequence length="364" mass="40528">MITARRRGGLGGQDTSWPGFVDALSTLLMVIIFLLSIFVLGQFFLGQALTGREQLLAELRGQVLQLGNLLRMEQQANMALRDSMAELSASLTAANTERDRLTGSLSDAEAALAATRAQLEELTLSRDTLTALSDRLQRDYDEASTALEEERRLSQSARSEVARLRNSLQALQEQLARLEAALEASEERDRRNRAVIVDMGRRLNRALASKVEELAGYRSEFFGRLKDVLSSRPEIRIEGDRFVFASELLFESGRAELGPEGRAELRKFAETLLTIAADIPVDLNWVLRVDGHTDRRPIATARFRSNWDLSAARAISVVEFLTSVGVPAERLAATGFGEHQPLDAGDNDVAYARNRRIEMRLTQR</sequence>
<dbReference type="Gene3D" id="3.30.1330.60">
    <property type="entry name" value="OmpA-like domain"/>
    <property type="match status" value="1"/>
</dbReference>
<accession>A0A3M0CDN4</accession>
<keyword evidence="3" id="KW-1133">Transmembrane helix</keyword>
<keyword evidence="3" id="KW-0812">Transmembrane</keyword>
<feature type="domain" description="OmpA-like" evidence="4">
    <location>
        <begin position="238"/>
        <end position="364"/>
    </location>
</feature>
<keyword evidence="6" id="KW-1185">Reference proteome</keyword>
<evidence type="ECO:0000313" key="5">
    <source>
        <dbReference type="EMBL" id="RMB07858.1"/>
    </source>
</evidence>
<dbReference type="CDD" id="cd07185">
    <property type="entry name" value="OmpA_C-like"/>
    <property type="match status" value="1"/>
</dbReference>
<dbReference type="Pfam" id="PF00691">
    <property type="entry name" value="OmpA"/>
    <property type="match status" value="1"/>
</dbReference>
<keyword evidence="2" id="KW-0175">Coiled coil</keyword>
<evidence type="ECO:0000256" key="2">
    <source>
        <dbReference type="SAM" id="Coils"/>
    </source>
</evidence>
<dbReference type="Proteomes" id="UP000271227">
    <property type="component" value="Unassembled WGS sequence"/>
</dbReference>
<dbReference type="InParanoid" id="A0A3M0CDN4"/>
<dbReference type="PANTHER" id="PTHR30329:SF21">
    <property type="entry name" value="LIPOPROTEIN YIAD-RELATED"/>
    <property type="match status" value="1"/>
</dbReference>
<dbReference type="RefSeq" id="WP_121938638.1">
    <property type="nucleotide sequence ID" value="NZ_REFR01000011.1"/>
</dbReference>
<comment type="caution">
    <text evidence="5">The sequence shown here is derived from an EMBL/GenBank/DDBJ whole genome shotgun (WGS) entry which is preliminary data.</text>
</comment>
<keyword evidence="1 3" id="KW-0472">Membrane</keyword>
<evidence type="ECO:0000256" key="3">
    <source>
        <dbReference type="SAM" id="Phobius"/>
    </source>
</evidence>
<dbReference type="InterPro" id="IPR006665">
    <property type="entry name" value="OmpA-like"/>
</dbReference>
<reference evidence="5 6" key="1">
    <citation type="submission" date="2018-10" db="EMBL/GenBank/DDBJ databases">
        <title>Genomic Encyclopedia of Archaeal and Bacterial Type Strains, Phase II (KMG-II): from individual species to whole genera.</title>
        <authorList>
            <person name="Goeker M."/>
        </authorList>
    </citation>
    <scope>NUCLEOTIDE SEQUENCE [LARGE SCALE GENOMIC DNA]</scope>
    <source>
        <strain evidence="5 6">DSM 25217</strain>
    </source>
</reference>
<gene>
    <name evidence="5" type="ORF">BXY39_1951</name>
</gene>
<dbReference type="AlphaFoldDB" id="A0A3M0CDN4"/>
<proteinExistence type="predicted"/>
<dbReference type="NCBIfam" id="NF006543">
    <property type="entry name" value="PRK09039.1-2"/>
    <property type="match status" value="1"/>
</dbReference>
<evidence type="ECO:0000259" key="4">
    <source>
        <dbReference type="PROSITE" id="PS51123"/>
    </source>
</evidence>
<feature type="coiled-coil region" evidence="2">
    <location>
        <begin position="105"/>
        <end position="188"/>
    </location>
</feature>
<name>A0A3M0CDN4_9PROT</name>
<dbReference type="PROSITE" id="PS51123">
    <property type="entry name" value="OMPA_2"/>
    <property type="match status" value="1"/>
</dbReference>
<protein>
    <submittedName>
        <fullName evidence="5">Chemotaxis protein MotB</fullName>
    </submittedName>
</protein>
<dbReference type="InterPro" id="IPR036737">
    <property type="entry name" value="OmpA-like_sf"/>
</dbReference>
<dbReference type="EMBL" id="REFR01000011">
    <property type="protein sequence ID" value="RMB07858.1"/>
    <property type="molecule type" value="Genomic_DNA"/>
</dbReference>
<dbReference type="PANTHER" id="PTHR30329">
    <property type="entry name" value="STATOR ELEMENT OF FLAGELLAR MOTOR COMPLEX"/>
    <property type="match status" value="1"/>
</dbReference>